<evidence type="ECO:0000256" key="1">
    <source>
        <dbReference type="ARBA" id="ARBA00010815"/>
    </source>
</evidence>
<reference evidence="6 7" key="1">
    <citation type="submission" date="2021-08" db="EMBL/GenBank/DDBJ databases">
        <title>Draft Genome Sequence of Phanerochaete sordida strain YK-624.</title>
        <authorList>
            <person name="Mori T."/>
            <person name="Dohra H."/>
            <person name="Suzuki T."/>
            <person name="Kawagishi H."/>
            <person name="Hirai H."/>
        </authorList>
    </citation>
    <scope>NUCLEOTIDE SEQUENCE [LARGE SCALE GENOMIC DNA]</scope>
    <source>
        <strain evidence="6 7">YK-624</strain>
    </source>
</reference>
<keyword evidence="4" id="KW-0949">S-adenosyl-L-methionine</keyword>
<name>A0A9P3GFJ8_9APHY</name>
<sequence length="513" mass="57012">MSAIVYDTAEAAFAWYLSRTITRGRLTLHTRTRTHCFPTSLVSTENVEPDAELTVYDRAFFLKLLSPAASPDLVFAEAYMRGDVSFKSRRDMVRFFEIFILNRDKPLPSLPTPLATLLSVPIALLTLPARALAGLASSDALSTARRNISAHYDLGNAMFKVFLSRDMTYSCAIFPSLDADAKVASSESSPSMGVGALDGADAEPDALHDAQIRKLQHIIRKADIQPGHRVLEIGSGWGSLALQIVRTIPDTTVDTITLSTEQAEYIQELLLQDSKSVEKMNGNSSQMAIGDRLRVHLMDFRVLPQTWEGVFDRVVSVEMVEAIGPALYEVRLLRLKALSEVVSLTSITAAALLQDDRLGTQAGHGRRRRAEHHHPGGALRRVHQGRGLHPQILFPGGVLPTVTQLTSAVVSGSAARLVVESVTNIGPHYARTLREWRRRFEAGFRSIEDALKEKYPEVMNDTEGGQQEIAMFRRKWVYYFCYCEAGFNMRVLGDYIVTFSREGNVEYSCETFA</sequence>
<gene>
    <name evidence="6" type="ORF">PsYK624_109180</name>
</gene>
<dbReference type="GO" id="GO:0008168">
    <property type="term" value="F:methyltransferase activity"/>
    <property type="evidence" value="ECO:0007669"/>
    <property type="project" value="UniProtKB-KW"/>
</dbReference>
<evidence type="ECO:0000256" key="4">
    <source>
        <dbReference type="ARBA" id="ARBA00022691"/>
    </source>
</evidence>
<accession>A0A9P3GFJ8</accession>
<keyword evidence="2" id="KW-0489">Methyltransferase</keyword>
<keyword evidence="3" id="KW-0808">Transferase</keyword>
<dbReference type="Gene3D" id="3.40.50.150">
    <property type="entry name" value="Vaccinia Virus protein VP39"/>
    <property type="match status" value="1"/>
</dbReference>
<comment type="similarity">
    <text evidence="1">Belongs to the CFA/CMAS family.</text>
</comment>
<proteinExistence type="inferred from homology"/>
<dbReference type="GO" id="GO:0032259">
    <property type="term" value="P:methylation"/>
    <property type="evidence" value="ECO:0007669"/>
    <property type="project" value="UniProtKB-KW"/>
</dbReference>
<dbReference type="InterPro" id="IPR050723">
    <property type="entry name" value="CFA/CMAS"/>
</dbReference>
<evidence type="ECO:0000256" key="3">
    <source>
        <dbReference type="ARBA" id="ARBA00022679"/>
    </source>
</evidence>
<keyword evidence="7" id="KW-1185">Reference proteome</keyword>
<dbReference type="OrthoDB" id="8300214at2759"/>
<dbReference type="Pfam" id="PF02353">
    <property type="entry name" value="CMAS"/>
    <property type="match status" value="1"/>
</dbReference>
<dbReference type="GO" id="GO:0008610">
    <property type="term" value="P:lipid biosynthetic process"/>
    <property type="evidence" value="ECO:0007669"/>
    <property type="project" value="InterPro"/>
</dbReference>
<dbReference type="AlphaFoldDB" id="A0A9P3GFJ8"/>
<evidence type="ECO:0000256" key="5">
    <source>
        <dbReference type="ARBA" id="ARBA00023098"/>
    </source>
</evidence>
<comment type="caution">
    <text evidence="6">The sequence shown here is derived from an EMBL/GenBank/DDBJ whole genome shotgun (WGS) entry which is preliminary data.</text>
</comment>
<dbReference type="Proteomes" id="UP000703269">
    <property type="component" value="Unassembled WGS sequence"/>
</dbReference>
<organism evidence="6 7">
    <name type="scientific">Phanerochaete sordida</name>
    <dbReference type="NCBI Taxonomy" id="48140"/>
    <lineage>
        <taxon>Eukaryota</taxon>
        <taxon>Fungi</taxon>
        <taxon>Dikarya</taxon>
        <taxon>Basidiomycota</taxon>
        <taxon>Agaricomycotina</taxon>
        <taxon>Agaricomycetes</taxon>
        <taxon>Polyporales</taxon>
        <taxon>Phanerochaetaceae</taxon>
        <taxon>Phanerochaete</taxon>
    </lineage>
</organism>
<dbReference type="InterPro" id="IPR003333">
    <property type="entry name" value="CMAS"/>
</dbReference>
<protein>
    <recommendedName>
        <fullName evidence="8">Cyclopropane-fatty-acyl-phospholipid synthase</fullName>
    </recommendedName>
</protein>
<dbReference type="SUPFAM" id="SSF53335">
    <property type="entry name" value="S-adenosyl-L-methionine-dependent methyltransferases"/>
    <property type="match status" value="1"/>
</dbReference>
<evidence type="ECO:0000313" key="7">
    <source>
        <dbReference type="Proteomes" id="UP000703269"/>
    </source>
</evidence>
<dbReference type="InterPro" id="IPR029063">
    <property type="entry name" value="SAM-dependent_MTases_sf"/>
</dbReference>
<keyword evidence="5" id="KW-0443">Lipid metabolism</keyword>
<evidence type="ECO:0000313" key="6">
    <source>
        <dbReference type="EMBL" id="GJE94747.1"/>
    </source>
</evidence>
<dbReference type="PIRSF" id="PIRSF003085">
    <property type="entry name" value="CMAS"/>
    <property type="match status" value="1"/>
</dbReference>
<dbReference type="PANTHER" id="PTHR43667:SF2">
    <property type="entry name" value="FATTY ACID C-METHYL TRANSFERASE"/>
    <property type="match status" value="1"/>
</dbReference>
<dbReference type="EMBL" id="BPQB01000042">
    <property type="protein sequence ID" value="GJE94747.1"/>
    <property type="molecule type" value="Genomic_DNA"/>
</dbReference>
<evidence type="ECO:0000256" key="2">
    <source>
        <dbReference type="ARBA" id="ARBA00022603"/>
    </source>
</evidence>
<evidence type="ECO:0008006" key="8">
    <source>
        <dbReference type="Google" id="ProtNLM"/>
    </source>
</evidence>
<dbReference type="PANTHER" id="PTHR43667">
    <property type="entry name" value="CYCLOPROPANE-FATTY-ACYL-PHOSPHOLIPID SYNTHASE"/>
    <property type="match status" value="1"/>
</dbReference>